<feature type="domain" description="Helicase ATP-binding" evidence="5">
    <location>
        <begin position="17"/>
        <end position="181"/>
    </location>
</feature>
<dbReference type="EMBL" id="BAAAFA010000001">
    <property type="protein sequence ID" value="GAA0810821.1"/>
    <property type="molecule type" value="Genomic_DNA"/>
</dbReference>
<dbReference type="SMART" id="SM00490">
    <property type="entry name" value="HELICc"/>
    <property type="match status" value="1"/>
</dbReference>
<dbReference type="Pfam" id="PF00271">
    <property type="entry name" value="Helicase_C"/>
    <property type="match status" value="1"/>
</dbReference>
<dbReference type="SMART" id="SM00487">
    <property type="entry name" value="DEXDc"/>
    <property type="match status" value="1"/>
</dbReference>
<sequence>MSSLPALPITAIKAEFGQLLTQHNTVVLSAPPGAGKSTGLPLWLLTLPALTNQKIYLLQPRRLAVKNIANFLASQLGERVGDTIGYRLRHEKSVSAHTRIEVITEGILTQIIQQDAELVGTALIVFDEFHERSLQGDLAFALAREVQTELRDDLKILLMSATIDSDNLLGALPDAVSITSEGRSFPVDIEYQAPTNAQYWREHAVNVIKQQAQQHDGAILVFLPGVGDIRFVAERLASSLPDNTLICPLYGELSLREQQLAIAPSELGVNKVVLATNIAETSLTIEGVNLVIDSGLEKVAIYDSASLLNKLVQKQIAKASAIQRAGRAGRLMPGKCIRLFAKDSFDRRPQYPENAIQQADLLPTLIEAARWGVSALAELPMLELPSASKEQQGWQELESLLIVDRQKRLTAHGGLVAALPCHPRFAHMIFAIKNYSKANNQVLNSDPSLACLMAALLEERDIFRAEQAQHNINLVHRLQLFTENSFTNNGLMKRIVKQAQIVAKRADISFNINNISLENTGLILALAYPERVAKVRGRANVNSGVSACSFLCANGKGAQVNSDDALANEEFLVLAQLMQFNHQLSAKLAASIDLSAIELLFSEQVIAQDNATFDTTTGKIIARHQSKLGALVLNEQKVSTGLNEQNISTMWCDLVRQKGLSFLNWQAKDIALKARWQWLNHYVSELKLPMIDEDYLLNHLPIWFAPFVGAIKSKAQLDKIDLSAMLLSLLDYQQQQQLKHAAPTVFIGPTGRHCPITYNQEKSPKVSLPMQELYGLTQTPCVGIITGNTAIAGIPLLLELLSPAQRPIQVTQDLVQFWQGSYQAVQKDMKSRYPKHYWPDDPANAVATNKTKRHIKTT</sequence>
<dbReference type="SUPFAM" id="SSF52540">
    <property type="entry name" value="P-loop containing nucleoside triphosphate hydrolases"/>
    <property type="match status" value="1"/>
</dbReference>
<dbReference type="InterPro" id="IPR027417">
    <property type="entry name" value="P-loop_NTPase"/>
</dbReference>
<evidence type="ECO:0000313" key="7">
    <source>
        <dbReference type="EMBL" id="GAA0810821.1"/>
    </source>
</evidence>
<keyword evidence="1" id="KW-0547">Nucleotide-binding</keyword>
<dbReference type="Proteomes" id="UP001500021">
    <property type="component" value="Unassembled WGS sequence"/>
</dbReference>
<dbReference type="Pfam" id="PF00270">
    <property type="entry name" value="DEAD"/>
    <property type="match status" value="1"/>
</dbReference>
<dbReference type="PANTHER" id="PTHR43519:SF1">
    <property type="entry name" value="ATP-DEPENDENT RNA HELICASE HRPB"/>
    <property type="match status" value="1"/>
</dbReference>
<evidence type="ECO:0000256" key="3">
    <source>
        <dbReference type="ARBA" id="ARBA00022806"/>
    </source>
</evidence>
<dbReference type="Gene3D" id="1.20.120.1080">
    <property type="match status" value="1"/>
</dbReference>
<dbReference type="GO" id="GO:0004386">
    <property type="term" value="F:helicase activity"/>
    <property type="evidence" value="ECO:0007669"/>
    <property type="project" value="UniProtKB-KW"/>
</dbReference>
<evidence type="ECO:0000256" key="2">
    <source>
        <dbReference type="ARBA" id="ARBA00022801"/>
    </source>
</evidence>
<name>A0ABP3WF75_9GAMM</name>
<organism evidence="7 8">
    <name type="scientific">Colwellia asteriadis</name>
    <dbReference type="NCBI Taxonomy" id="517723"/>
    <lineage>
        <taxon>Bacteria</taxon>
        <taxon>Pseudomonadati</taxon>
        <taxon>Pseudomonadota</taxon>
        <taxon>Gammaproteobacteria</taxon>
        <taxon>Alteromonadales</taxon>
        <taxon>Colwelliaceae</taxon>
        <taxon>Colwellia</taxon>
    </lineage>
</organism>
<dbReference type="InterPro" id="IPR014001">
    <property type="entry name" value="Helicase_ATP-bd"/>
</dbReference>
<dbReference type="PROSITE" id="PS51194">
    <property type="entry name" value="HELICASE_CTER"/>
    <property type="match status" value="1"/>
</dbReference>
<evidence type="ECO:0000259" key="5">
    <source>
        <dbReference type="PROSITE" id="PS51192"/>
    </source>
</evidence>
<dbReference type="Gene3D" id="3.40.50.300">
    <property type="entry name" value="P-loop containing nucleotide triphosphate hydrolases"/>
    <property type="match status" value="2"/>
</dbReference>
<comment type="caution">
    <text evidence="7">The sequence shown here is derived from an EMBL/GenBank/DDBJ whole genome shotgun (WGS) entry which is preliminary data.</text>
</comment>
<dbReference type="SMART" id="SM00847">
    <property type="entry name" value="HA2"/>
    <property type="match status" value="1"/>
</dbReference>
<dbReference type="Pfam" id="PF08482">
    <property type="entry name" value="HrpB_C"/>
    <property type="match status" value="1"/>
</dbReference>
<dbReference type="InterPro" id="IPR011545">
    <property type="entry name" value="DEAD/DEAH_box_helicase_dom"/>
</dbReference>
<evidence type="ECO:0000259" key="6">
    <source>
        <dbReference type="PROSITE" id="PS51194"/>
    </source>
</evidence>
<feature type="domain" description="Helicase C-terminal" evidence="6">
    <location>
        <begin position="200"/>
        <end position="370"/>
    </location>
</feature>
<dbReference type="InterPro" id="IPR010225">
    <property type="entry name" value="HrpB"/>
</dbReference>
<dbReference type="PROSITE" id="PS51192">
    <property type="entry name" value="HELICASE_ATP_BIND_1"/>
    <property type="match status" value="1"/>
</dbReference>
<protein>
    <submittedName>
        <fullName evidence="7">ATP-dependent helicase HrpB</fullName>
    </submittedName>
</protein>
<dbReference type="PIRSF" id="PIRSF005496">
    <property type="entry name" value="ATP_hel_hrpB"/>
    <property type="match status" value="1"/>
</dbReference>
<dbReference type="InterPro" id="IPR013689">
    <property type="entry name" value="RNA_helicase_ATP-dep_HrpB_C"/>
</dbReference>
<dbReference type="RefSeq" id="WP_343813983.1">
    <property type="nucleotide sequence ID" value="NZ_BAAAFA010000001.1"/>
</dbReference>
<accession>A0ABP3WF75</accession>
<evidence type="ECO:0000256" key="1">
    <source>
        <dbReference type="ARBA" id="ARBA00022741"/>
    </source>
</evidence>
<dbReference type="NCBIfam" id="TIGR01970">
    <property type="entry name" value="DEAH_box_HrpB"/>
    <property type="match status" value="1"/>
</dbReference>
<keyword evidence="8" id="KW-1185">Reference proteome</keyword>
<keyword evidence="4" id="KW-0067">ATP-binding</keyword>
<reference evidence="8" key="1">
    <citation type="journal article" date="2019" name="Int. J. Syst. Evol. Microbiol.">
        <title>The Global Catalogue of Microorganisms (GCM) 10K type strain sequencing project: providing services to taxonomists for standard genome sequencing and annotation.</title>
        <authorList>
            <consortium name="The Broad Institute Genomics Platform"/>
            <consortium name="The Broad Institute Genome Sequencing Center for Infectious Disease"/>
            <person name="Wu L."/>
            <person name="Ma J."/>
        </authorList>
    </citation>
    <scope>NUCLEOTIDE SEQUENCE [LARGE SCALE GENOMIC DNA]</scope>
    <source>
        <strain evidence="8">JCM 15608</strain>
    </source>
</reference>
<dbReference type="InterPro" id="IPR001650">
    <property type="entry name" value="Helicase_C-like"/>
</dbReference>
<evidence type="ECO:0000256" key="4">
    <source>
        <dbReference type="ARBA" id="ARBA00022840"/>
    </source>
</evidence>
<dbReference type="PANTHER" id="PTHR43519">
    <property type="entry name" value="ATP-DEPENDENT RNA HELICASE HRPB"/>
    <property type="match status" value="1"/>
</dbReference>
<evidence type="ECO:0000313" key="8">
    <source>
        <dbReference type="Proteomes" id="UP001500021"/>
    </source>
</evidence>
<dbReference type="InterPro" id="IPR049614">
    <property type="entry name" value="HrpB_DEXH"/>
</dbReference>
<keyword evidence="3 7" id="KW-0347">Helicase</keyword>
<dbReference type="InterPro" id="IPR007502">
    <property type="entry name" value="Helicase-assoc_dom"/>
</dbReference>
<proteinExistence type="predicted"/>
<dbReference type="CDD" id="cd17990">
    <property type="entry name" value="DEXHc_HrpB"/>
    <property type="match status" value="1"/>
</dbReference>
<keyword evidence="2" id="KW-0378">Hydrolase</keyword>
<gene>
    <name evidence="7" type="primary">hrpB</name>
    <name evidence="7" type="ORF">GCM10009111_02390</name>
</gene>
<dbReference type="CDD" id="cd18791">
    <property type="entry name" value="SF2_C_RHA"/>
    <property type="match status" value="1"/>
</dbReference>